<dbReference type="Pfam" id="PF02502">
    <property type="entry name" value="LacAB_rpiB"/>
    <property type="match status" value="1"/>
</dbReference>
<proteinExistence type="inferred from homology"/>
<dbReference type="KEGG" id="abat:CFX1CAM_1067"/>
<dbReference type="PIRSF" id="PIRSF005384">
    <property type="entry name" value="RpiB_LacA_B"/>
    <property type="match status" value="1"/>
</dbReference>
<evidence type="ECO:0000313" key="4">
    <source>
        <dbReference type="EMBL" id="SMX54132.1"/>
    </source>
</evidence>
<dbReference type="InterPro" id="IPR051812">
    <property type="entry name" value="SPI_LacAB/RpiB"/>
</dbReference>
<sequence length="153" mass="16166">MKIAVAADHAGYPLKDTIIEVVRTCGHIPIDLGTNSKESVDYPDYAEKAGNALVDGSADRAIVICGSGVGACIAGNKIVGVYACLCHDTYSAAQGVEHDQMNMLCLGARIVGTELAKQIVVAFLGANPSDDARHLRRVGKIKLIEKRELCGEV</sequence>
<dbReference type="Gene3D" id="3.40.1400.10">
    <property type="entry name" value="Sugar-phosphate isomerase, RpiB/LacA/LacB"/>
    <property type="match status" value="1"/>
</dbReference>
<dbReference type="Proteomes" id="UP000195514">
    <property type="component" value="Chromosome I"/>
</dbReference>
<dbReference type="PANTHER" id="PTHR43732:SF1">
    <property type="entry name" value="RIBOSE 5-PHOSPHATE ISOMERASE"/>
    <property type="match status" value="1"/>
</dbReference>
<feature type="active site" description="Proton acceptor" evidence="3">
    <location>
        <position position="65"/>
    </location>
</feature>
<keyword evidence="2 4" id="KW-0413">Isomerase</keyword>
<dbReference type="RefSeq" id="WP_087862005.1">
    <property type="nucleotide sequence ID" value="NZ_LT859958.1"/>
</dbReference>
<organism evidence="4 5">
    <name type="scientific">Candidatus Brevifilum fermentans</name>
    <dbReference type="NCBI Taxonomy" id="1986204"/>
    <lineage>
        <taxon>Bacteria</taxon>
        <taxon>Bacillati</taxon>
        <taxon>Chloroflexota</taxon>
        <taxon>Anaerolineae</taxon>
        <taxon>Anaerolineales</taxon>
        <taxon>Anaerolineaceae</taxon>
        <taxon>Candidatus Brevifilum</taxon>
    </lineage>
</organism>
<reference evidence="5" key="1">
    <citation type="submission" date="2017-05" db="EMBL/GenBank/DDBJ databases">
        <authorList>
            <person name="Kirkegaard R."/>
            <person name="Mcilroy J S."/>
        </authorList>
    </citation>
    <scope>NUCLEOTIDE SEQUENCE [LARGE SCALE GENOMIC DNA]</scope>
</reference>
<dbReference type="EC" id="5.3.1.6" evidence="4"/>
<dbReference type="NCBIfam" id="NF004051">
    <property type="entry name" value="PRK05571.1"/>
    <property type="match status" value="1"/>
</dbReference>
<feature type="active site" description="Proton donor" evidence="3">
    <location>
        <position position="98"/>
    </location>
</feature>
<dbReference type="OrthoDB" id="1778624at2"/>
<protein>
    <submittedName>
        <fullName evidence="4">Ribose-5-phosphate isomerase B</fullName>
        <ecNumber evidence="4">5.3.1.6</ecNumber>
    </submittedName>
</protein>
<dbReference type="InterPro" id="IPR003500">
    <property type="entry name" value="RpiB_LacA_LacB"/>
</dbReference>
<keyword evidence="5" id="KW-1185">Reference proteome</keyword>
<dbReference type="GO" id="GO:0004751">
    <property type="term" value="F:ribose-5-phosphate isomerase activity"/>
    <property type="evidence" value="ECO:0007669"/>
    <property type="project" value="UniProtKB-EC"/>
</dbReference>
<dbReference type="GO" id="GO:0005975">
    <property type="term" value="P:carbohydrate metabolic process"/>
    <property type="evidence" value="ECO:0007669"/>
    <property type="project" value="InterPro"/>
</dbReference>
<dbReference type="InterPro" id="IPR036569">
    <property type="entry name" value="RpiB_LacA_LacB_sf"/>
</dbReference>
<gene>
    <name evidence="4" type="primary">rpiB</name>
    <name evidence="4" type="ORF">CFX1CAM_1067</name>
</gene>
<dbReference type="EMBL" id="LT859958">
    <property type="protein sequence ID" value="SMX54132.1"/>
    <property type="molecule type" value="Genomic_DNA"/>
</dbReference>
<evidence type="ECO:0000256" key="1">
    <source>
        <dbReference type="ARBA" id="ARBA00008754"/>
    </source>
</evidence>
<dbReference type="AlphaFoldDB" id="A0A1Y6K342"/>
<evidence type="ECO:0000256" key="2">
    <source>
        <dbReference type="ARBA" id="ARBA00023235"/>
    </source>
</evidence>
<evidence type="ECO:0000313" key="5">
    <source>
        <dbReference type="Proteomes" id="UP000195514"/>
    </source>
</evidence>
<dbReference type="PANTHER" id="PTHR43732">
    <property type="entry name" value="RIBOSE 5-PHOSPHATE ISOMERASE-RELATED"/>
    <property type="match status" value="1"/>
</dbReference>
<dbReference type="SUPFAM" id="SSF89623">
    <property type="entry name" value="Ribose/Galactose isomerase RpiB/AlsB"/>
    <property type="match status" value="1"/>
</dbReference>
<dbReference type="NCBIfam" id="TIGR00689">
    <property type="entry name" value="rpiB_lacA_lacB"/>
    <property type="match status" value="1"/>
</dbReference>
<evidence type="ECO:0000256" key="3">
    <source>
        <dbReference type="PIRSR" id="PIRSR005384-1"/>
    </source>
</evidence>
<accession>A0A1Y6K342</accession>
<comment type="similarity">
    <text evidence="1">Belongs to the LacAB/RpiB family.</text>
</comment>
<name>A0A1Y6K342_9CHLR</name>